<dbReference type="SUPFAM" id="SSF53474">
    <property type="entry name" value="alpha/beta-Hydrolases"/>
    <property type="match status" value="1"/>
</dbReference>
<feature type="chain" id="PRO_5040389142" description="Peptidase S28" evidence="6">
    <location>
        <begin position="22"/>
        <end position="544"/>
    </location>
</feature>
<dbReference type="GO" id="GO:0008239">
    <property type="term" value="F:dipeptidyl-peptidase activity"/>
    <property type="evidence" value="ECO:0007669"/>
    <property type="project" value="TreeGrafter"/>
</dbReference>
<dbReference type="Gene3D" id="3.40.50.1820">
    <property type="entry name" value="alpha/beta hydrolase"/>
    <property type="match status" value="2"/>
</dbReference>
<sequence length="544" mass="61212">MHLKCIQAASLAFLNICGALAISSSSPFLGAHSVNLWRLSRERRTKEPALFTSQDDSQASFHAQVSYTEFPEQWFEQPLDHFSDDPHTFKQRYWFSKRHYQKGGPVIILDSGELSGVDRLPFLDTGILEILTKATNGLGVVLEHRYYGESIPVANFSTDSLRWLNNAQAAADSANFMTRVKFDGIDEDLTAPDTPWIYYGGSYAGARSAHMRVLYPDLVFGAIASSGVTHAALELWEYMEVIRRAADPGCSRRLETSIAAIDNILLNVPRLRKPLKALFGLASLEHDDDFTNVLSSPLGSWQEKNWDPDFGSDAFERFCAALAHPFGAIADERSIALPGGLELPITVLNYANYIKENYVSKCTQESTIEDCFGSHDAEKFQNISLSETWRAWTFQVCTEWGYFIIAPPAEDAPRIVSRLTTLESSSRICHQAYPPGEHFAVPFLPNVTAVNVLGGFHIAADRLAIIDGEVDPWRPATPHSEYASVRPDTLFRPFKLIPDGVHRYDENGLRNMDDEPFEILNIHKEEIAFVTTWLEDWNKTQRRK</sequence>
<feature type="signal peptide" evidence="6">
    <location>
        <begin position="1"/>
        <end position="21"/>
    </location>
</feature>
<reference evidence="7" key="1">
    <citation type="submission" date="2016-06" db="EMBL/GenBank/DDBJ databases">
        <title>Draft Genome sequence of the fungus Inonotus baumii.</title>
        <authorList>
            <person name="Zhu H."/>
            <person name="Lin W."/>
        </authorList>
    </citation>
    <scope>NUCLEOTIDE SEQUENCE</scope>
    <source>
        <strain evidence="7">821</strain>
    </source>
</reference>
<dbReference type="Proteomes" id="UP000757232">
    <property type="component" value="Unassembled WGS sequence"/>
</dbReference>
<dbReference type="InterPro" id="IPR029058">
    <property type="entry name" value="AB_hydrolase_fold"/>
</dbReference>
<organism evidence="7 8">
    <name type="scientific">Sanghuangporus baumii</name>
    <name type="common">Phellinus baumii</name>
    <dbReference type="NCBI Taxonomy" id="108892"/>
    <lineage>
        <taxon>Eukaryota</taxon>
        <taxon>Fungi</taxon>
        <taxon>Dikarya</taxon>
        <taxon>Basidiomycota</taxon>
        <taxon>Agaricomycotina</taxon>
        <taxon>Agaricomycetes</taxon>
        <taxon>Hymenochaetales</taxon>
        <taxon>Hymenochaetaceae</taxon>
        <taxon>Sanghuangporus</taxon>
    </lineage>
</organism>
<comment type="caution">
    <text evidence="7">The sequence shown here is derived from an EMBL/GenBank/DDBJ whole genome shotgun (WGS) entry which is preliminary data.</text>
</comment>
<dbReference type="OrthoDB" id="2130629at2759"/>
<evidence type="ECO:0000256" key="1">
    <source>
        <dbReference type="ARBA" id="ARBA00011079"/>
    </source>
</evidence>
<keyword evidence="4" id="KW-0378">Hydrolase</keyword>
<keyword evidence="8" id="KW-1185">Reference proteome</keyword>
<evidence type="ECO:0000313" key="7">
    <source>
        <dbReference type="EMBL" id="OCB89880.1"/>
    </source>
</evidence>
<evidence type="ECO:0000256" key="4">
    <source>
        <dbReference type="ARBA" id="ARBA00022801"/>
    </source>
</evidence>
<keyword evidence="3 6" id="KW-0732">Signal</keyword>
<protein>
    <recommendedName>
        <fullName evidence="9">Peptidase S28</fullName>
    </recommendedName>
</protein>
<dbReference type="AlphaFoldDB" id="A0A9Q5N7I7"/>
<evidence type="ECO:0000256" key="5">
    <source>
        <dbReference type="ARBA" id="ARBA00023180"/>
    </source>
</evidence>
<keyword evidence="5" id="KW-0325">Glycoprotein</keyword>
<dbReference type="InterPro" id="IPR008758">
    <property type="entry name" value="Peptidase_S28"/>
</dbReference>
<name>A0A9Q5N7I7_SANBA</name>
<evidence type="ECO:0000256" key="6">
    <source>
        <dbReference type="SAM" id="SignalP"/>
    </source>
</evidence>
<comment type="similarity">
    <text evidence="1">Belongs to the peptidase S28 family.</text>
</comment>
<accession>A0A9Q5N7I7</accession>
<gene>
    <name evidence="7" type="ORF">A7U60_g2909</name>
</gene>
<dbReference type="GO" id="GO:0070008">
    <property type="term" value="F:serine-type exopeptidase activity"/>
    <property type="evidence" value="ECO:0007669"/>
    <property type="project" value="InterPro"/>
</dbReference>
<proteinExistence type="inferred from homology"/>
<dbReference type="EMBL" id="LNZH02000146">
    <property type="protein sequence ID" value="OCB89880.1"/>
    <property type="molecule type" value="Genomic_DNA"/>
</dbReference>
<evidence type="ECO:0000256" key="2">
    <source>
        <dbReference type="ARBA" id="ARBA00022670"/>
    </source>
</evidence>
<keyword evidence="2" id="KW-0645">Protease</keyword>
<dbReference type="Pfam" id="PF05577">
    <property type="entry name" value="Peptidase_S28"/>
    <property type="match status" value="1"/>
</dbReference>
<evidence type="ECO:0000256" key="3">
    <source>
        <dbReference type="ARBA" id="ARBA00022729"/>
    </source>
</evidence>
<dbReference type="PANTHER" id="PTHR11010:SF117">
    <property type="entry name" value="SERINE PROTEASE 16"/>
    <property type="match status" value="1"/>
</dbReference>
<dbReference type="PANTHER" id="PTHR11010">
    <property type="entry name" value="PROTEASE S28 PRO-X CARBOXYPEPTIDASE-RELATED"/>
    <property type="match status" value="1"/>
</dbReference>
<evidence type="ECO:0000313" key="8">
    <source>
        <dbReference type="Proteomes" id="UP000757232"/>
    </source>
</evidence>
<dbReference type="GO" id="GO:0006508">
    <property type="term" value="P:proteolysis"/>
    <property type="evidence" value="ECO:0007669"/>
    <property type="project" value="UniProtKB-KW"/>
</dbReference>
<evidence type="ECO:0008006" key="9">
    <source>
        <dbReference type="Google" id="ProtNLM"/>
    </source>
</evidence>